<dbReference type="GO" id="GO:0005634">
    <property type="term" value="C:nucleus"/>
    <property type="evidence" value="ECO:0007669"/>
    <property type="project" value="TreeGrafter"/>
</dbReference>
<protein>
    <recommendedName>
        <fullName evidence="4">RRM domain-containing protein</fullName>
    </recommendedName>
</protein>
<dbReference type="AlphaFoldDB" id="A0A9P6NVI6"/>
<keyword evidence="1 2" id="KW-0694">RNA-binding</keyword>
<dbReference type="SUPFAM" id="SSF54928">
    <property type="entry name" value="RNA-binding domain, RBD"/>
    <property type="match status" value="1"/>
</dbReference>
<dbReference type="InterPro" id="IPR035979">
    <property type="entry name" value="RBD_domain_sf"/>
</dbReference>
<proteinExistence type="predicted"/>
<dbReference type="SMART" id="SM01218">
    <property type="entry name" value="FoP_duplication"/>
    <property type="match status" value="1"/>
</dbReference>
<sequence>MASLLNRSLGDVRKSRDVAPPIKPLFGKSRPNQVGDNWKHDLFDGAAALTKTQVVADDARSPALLISNLHYDVSEAELEALFSQIGKIDRGPIIKELTFTQRFWISHSSQFVLGLDFDQSGRATEGLAFISYENETHAAEAIKAFNGAHAKGQPIGLRYEFGMPKWVRSALGLFPRRESTGTVSAPGLLGRIQEDRSIRRYASSPYDHDRSRPSRTPFTTSSAASSRGPTSRESRPARGPAWPSSTAPIRGARGSGRGRGGLDRSRGRASGLKSAQDLDKELEAFMDTTPSSKTTATKNTDVQMAE</sequence>
<dbReference type="InterPro" id="IPR051229">
    <property type="entry name" value="ALYREF_mRNA_export"/>
</dbReference>
<dbReference type="PROSITE" id="PS50102">
    <property type="entry name" value="RRM"/>
    <property type="match status" value="1"/>
</dbReference>
<dbReference type="PANTHER" id="PTHR19965">
    <property type="entry name" value="RNA AND EXPORT FACTOR BINDING PROTEIN"/>
    <property type="match status" value="1"/>
</dbReference>
<evidence type="ECO:0000256" key="1">
    <source>
        <dbReference type="ARBA" id="ARBA00022884"/>
    </source>
</evidence>
<feature type="domain" description="RRM" evidence="4">
    <location>
        <begin position="62"/>
        <end position="162"/>
    </location>
</feature>
<dbReference type="Proteomes" id="UP000886653">
    <property type="component" value="Unassembled WGS sequence"/>
</dbReference>
<dbReference type="InterPro" id="IPR000504">
    <property type="entry name" value="RRM_dom"/>
</dbReference>
<evidence type="ECO:0000256" key="2">
    <source>
        <dbReference type="PROSITE-ProRule" id="PRU00176"/>
    </source>
</evidence>
<evidence type="ECO:0000256" key="3">
    <source>
        <dbReference type="SAM" id="MobiDB-lite"/>
    </source>
</evidence>
<accession>A0A9P6NVI6</accession>
<evidence type="ECO:0000313" key="6">
    <source>
        <dbReference type="Proteomes" id="UP000886653"/>
    </source>
</evidence>
<dbReference type="Gene3D" id="3.30.70.330">
    <property type="match status" value="1"/>
</dbReference>
<gene>
    <name evidence="5" type="ORF">CROQUDRAFT_104417</name>
</gene>
<comment type="caution">
    <text evidence="5">The sequence shown here is derived from an EMBL/GenBank/DDBJ whole genome shotgun (WGS) entry which is preliminary data.</text>
</comment>
<dbReference type="GO" id="GO:0003729">
    <property type="term" value="F:mRNA binding"/>
    <property type="evidence" value="ECO:0007669"/>
    <property type="project" value="TreeGrafter"/>
</dbReference>
<feature type="compositionally biased region" description="Low complexity" evidence="3">
    <location>
        <begin position="214"/>
        <end position="227"/>
    </location>
</feature>
<organism evidence="5 6">
    <name type="scientific">Cronartium quercuum f. sp. fusiforme G11</name>
    <dbReference type="NCBI Taxonomy" id="708437"/>
    <lineage>
        <taxon>Eukaryota</taxon>
        <taxon>Fungi</taxon>
        <taxon>Dikarya</taxon>
        <taxon>Basidiomycota</taxon>
        <taxon>Pucciniomycotina</taxon>
        <taxon>Pucciniomycetes</taxon>
        <taxon>Pucciniales</taxon>
        <taxon>Coleosporiaceae</taxon>
        <taxon>Cronartium</taxon>
    </lineage>
</organism>
<reference evidence="5" key="1">
    <citation type="submission" date="2013-11" db="EMBL/GenBank/DDBJ databases">
        <title>Genome sequence of the fusiform rust pathogen reveals effectors for host alternation and coevolution with pine.</title>
        <authorList>
            <consortium name="DOE Joint Genome Institute"/>
            <person name="Smith K."/>
            <person name="Pendleton A."/>
            <person name="Kubisiak T."/>
            <person name="Anderson C."/>
            <person name="Salamov A."/>
            <person name="Aerts A."/>
            <person name="Riley R."/>
            <person name="Clum A."/>
            <person name="Lindquist E."/>
            <person name="Ence D."/>
            <person name="Campbell M."/>
            <person name="Kronenberg Z."/>
            <person name="Feau N."/>
            <person name="Dhillon B."/>
            <person name="Hamelin R."/>
            <person name="Burleigh J."/>
            <person name="Smith J."/>
            <person name="Yandell M."/>
            <person name="Nelson C."/>
            <person name="Grigoriev I."/>
            <person name="Davis J."/>
        </authorList>
    </citation>
    <scope>NUCLEOTIDE SEQUENCE</scope>
    <source>
        <strain evidence="5">G11</strain>
    </source>
</reference>
<dbReference type="SMART" id="SM00360">
    <property type="entry name" value="RRM"/>
    <property type="match status" value="1"/>
</dbReference>
<dbReference type="InterPro" id="IPR012677">
    <property type="entry name" value="Nucleotide-bd_a/b_plait_sf"/>
</dbReference>
<dbReference type="PANTHER" id="PTHR19965:SF82">
    <property type="entry name" value="THO COMPLEX SUBUNIT 4"/>
    <property type="match status" value="1"/>
</dbReference>
<name>A0A9P6NVI6_9BASI</name>
<evidence type="ECO:0000313" key="5">
    <source>
        <dbReference type="EMBL" id="KAG0150316.1"/>
    </source>
</evidence>
<dbReference type="InterPro" id="IPR025715">
    <property type="entry name" value="FoP_C"/>
</dbReference>
<feature type="region of interest" description="Disordered" evidence="3">
    <location>
        <begin position="199"/>
        <end position="306"/>
    </location>
</feature>
<keyword evidence="6" id="KW-1185">Reference proteome</keyword>
<dbReference type="OrthoDB" id="5382468at2759"/>
<feature type="compositionally biased region" description="Polar residues" evidence="3">
    <location>
        <begin position="288"/>
        <end position="306"/>
    </location>
</feature>
<dbReference type="Pfam" id="PF00076">
    <property type="entry name" value="RRM_1"/>
    <property type="match status" value="1"/>
</dbReference>
<dbReference type="EMBL" id="MU167220">
    <property type="protein sequence ID" value="KAG0150316.1"/>
    <property type="molecule type" value="Genomic_DNA"/>
</dbReference>
<evidence type="ECO:0000259" key="4">
    <source>
        <dbReference type="PROSITE" id="PS50102"/>
    </source>
</evidence>